<dbReference type="InterPro" id="IPR036259">
    <property type="entry name" value="MFS_trans_sf"/>
</dbReference>
<evidence type="ECO:0008006" key="4">
    <source>
        <dbReference type="Google" id="ProtNLM"/>
    </source>
</evidence>
<comment type="caution">
    <text evidence="2">The sequence shown here is derived from an EMBL/GenBank/DDBJ whole genome shotgun (WGS) entry which is preliminary data.</text>
</comment>
<keyword evidence="1" id="KW-1133">Transmembrane helix</keyword>
<gene>
    <name evidence="2" type="ORF">WX45_00107</name>
</gene>
<keyword evidence="3" id="KW-1185">Reference proteome</keyword>
<reference evidence="2 3" key="1">
    <citation type="journal article" date="2016" name="Biotechnol. Bioeng.">
        <title>Traits of selected Clostridium strains for syngas fermentation to ethanol.</title>
        <authorList>
            <person name="Martin M.E."/>
            <person name="Richter H."/>
            <person name="Saha S."/>
            <person name="Angenent L.T."/>
        </authorList>
    </citation>
    <scope>NUCLEOTIDE SEQUENCE [LARGE SCALE GENOMIC DNA]</scope>
    <source>
        <strain evidence="2 3">PETC</strain>
    </source>
</reference>
<keyword evidence="1" id="KW-0812">Transmembrane</keyword>
<sequence length="77" mass="8201">MKNISNGLRMILMIGCCGALAIFSSTISKSPILPIFAKSLGATGIQIGWIASTSTIPGILIRCIIALINRHKTKQMT</sequence>
<dbReference type="SUPFAM" id="SSF103473">
    <property type="entry name" value="MFS general substrate transporter"/>
    <property type="match status" value="1"/>
</dbReference>
<feature type="transmembrane region" description="Helical" evidence="1">
    <location>
        <begin position="47"/>
        <end position="68"/>
    </location>
</feature>
<protein>
    <recommendedName>
        <fullName evidence="4">MFS transporter</fullName>
    </recommendedName>
</protein>
<name>A0ABX2TS94_CLOLD</name>
<proteinExistence type="predicted"/>
<dbReference type="RefSeq" id="WP_041705077.1">
    <property type="nucleotide sequence ID" value="NC_014328.1"/>
</dbReference>
<accession>A0ABX2TS94</accession>
<feature type="transmembrane region" description="Helical" evidence="1">
    <location>
        <begin position="7"/>
        <end position="27"/>
    </location>
</feature>
<keyword evidence="1" id="KW-0472">Membrane</keyword>
<evidence type="ECO:0000313" key="3">
    <source>
        <dbReference type="Proteomes" id="UP000077020"/>
    </source>
</evidence>
<dbReference type="Proteomes" id="UP000077020">
    <property type="component" value="Unassembled WGS sequence"/>
</dbReference>
<organism evidence="2 3">
    <name type="scientific">Clostridium ljungdahlii (strain ATCC 55383 / DSM 13528 / PETC)</name>
    <dbReference type="NCBI Taxonomy" id="748727"/>
    <lineage>
        <taxon>Bacteria</taxon>
        <taxon>Bacillati</taxon>
        <taxon>Bacillota</taxon>
        <taxon>Clostridia</taxon>
        <taxon>Eubacteriales</taxon>
        <taxon>Clostridiaceae</taxon>
        <taxon>Clostridium</taxon>
    </lineage>
</organism>
<dbReference type="EMBL" id="LITS01000016">
    <property type="protein sequence ID" value="OAA85902.1"/>
    <property type="molecule type" value="Genomic_DNA"/>
</dbReference>
<evidence type="ECO:0000313" key="2">
    <source>
        <dbReference type="EMBL" id="OAA85902.1"/>
    </source>
</evidence>
<evidence type="ECO:0000256" key="1">
    <source>
        <dbReference type="SAM" id="Phobius"/>
    </source>
</evidence>